<evidence type="ECO:0000256" key="4">
    <source>
        <dbReference type="ARBA" id="ARBA00023136"/>
    </source>
</evidence>
<dbReference type="PROSITE" id="PS51257">
    <property type="entry name" value="PROKAR_LIPOPROTEIN"/>
    <property type="match status" value="1"/>
</dbReference>
<dbReference type="EMBL" id="JBHRSJ010000031">
    <property type="protein sequence ID" value="MFC2973545.1"/>
    <property type="molecule type" value="Genomic_DNA"/>
</dbReference>
<evidence type="ECO:0000313" key="7">
    <source>
        <dbReference type="EMBL" id="MFC2973545.1"/>
    </source>
</evidence>
<name>A0ABV7AWX2_9GAMM</name>
<comment type="subcellular location">
    <subcellularLocation>
        <location evidence="1">Membrane</location>
        <topology evidence="1">Multi-pass membrane protein</topology>
    </subcellularLocation>
</comment>
<feature type="domain" description="Integral membrane bound transporter" evidence="6">
    <location>
        <begin position="205"/>
        <end position="328"/>
    </location>
</feature>
<dbReference type="RefSeq" id="WP_377815303.1">
    <property type="nucleotide sequence ID" value="NZ_JBHRSJ010000031.1"/>
</dbReference>
<evidence type="ECO:0000256" key="2">
    <source>
        <dbReference type="ARBA" id="ARBA00022692"/>
    </source>
</evidence>
<feature type="transmembrane region" description="Helical" evidence="5">
    <location>
        <begin position="20"/>
        <end position="50"/>
    </location>
</feature>
<proteinExistence type="predicted"/>
<feature type="transmembrane region" description="Helical" evidence="5">
    <location>
        <begin position="138"/>
        <end position="158"/>
    </location>
</feature>
<evidence type="ECO:0000256" key="1">
    <source>
        <dbReference type="ARBA" id="ARBA00004141"/>
    </source>
</evidence>
<dbReference type="Pfam" id="PF13515">
    <property type="entry name" value="FUSC_2"/>
    <property type="match status" value="1"/>
</dbReference>
<sequence>MRRLLPHLKQWKIHPFWGTAMVATLGCALPLLLGLFSGHSGFLWASIGAFQAAQSNPLHRFGMLRMLLLIVLGATSVGLGFWSAPDPLTSLLVFASGGLLLAWFQRFGSETGKLGISMLVCLCLGQGQQSLGNIPNPYAVAMLFTLGGLWVALLAFGLRGLHGLRMWPYMPRLFSVLKVLRRHASRLPRQEWRMYALGCTLACALAGLIVNLAHLPRGYWLSLALVASLQMDFTDELLRKLQVALAGLLAAGLLVLIGHTLQSPPQMVMIVLPLILLNRAFQMKDYGFFVMQMTFCFVLLTESLARDWEQYQWRLINSMIGVALALLVALLVYGVHLLMLRRASRLAAVAQPRTDSQP</sequence>
<accession>A0ABV7AWX2</accession>
<feature type="transmembrane region" description="Helical" evidence="5">
    <location>
        <begin position="88"/>
        <end position="107"/>
    </location>
</feature>
<dbReference type="InterPro" id="IPR049453">
    <property type="entry name" value="Memb_transporter_dom"/>
</dbReference>
<gene>
    <name evidence="7" type="ORF">ACFOJE_15175</name>
</gene>
<keyword evidence="2 5" id="KW-0812">Transmembrane</keyword>
<protein>
    <submittedName>
        <fullName evidence="7">FUSC family protein</fullName>
    </submittedName>
</protein>
<feature type="transmembrane region" description="Helical" evidence="5">
    <location>
        <begin position="192"/>
        <end position="212"/>
    </location>
</feature>
<organism evidence="7 8">
    <name type="scientific">Azotobacter bryophylli</name>
    <dbReference type="NCBI Taxonomy" id="1986537"/>
    <lineage>
        <taxon>Bacteria</taxon>
        <taxon>Pseudomonadati</taxon>
        <taxon>Pseudomonadota</taxon>
        <taxon>Gammaproteobacteria</taxon>
        <taxon>Pseudomonadales</taxon>
        <taxon>Pseudomonadaceae</taxon>
        <taxon>Azotobacter</taxon>
    </lineage>
</organism>
<feature type="transmembrane region" description="Helical" evidence="5">
    <location>
        <begin position="62"/>
        <end position="82"/>
    </location>
</feature>
<keyword evidence="8" id="KW-1185">Reference proteome</keyword>
<feature type="transmembrane region" description="Helical" evidence="5">
    <location>
        <begin position="311"/>
        <end position="335"/>
    </location>
</feature>
<evidence type="ECO:0000259" key="6">
    <source>
        <dbReference type="Pfam" id="PF13515"/>
    </source>
</evidence>
<dbReference type="Proteomes" id="UP001595457">
    <property type="component" value="Unassembled WGS sequence"/>
</dbReference>
<evidence type="ECO:0000256" key="3">
    <source>
        <dbReference type="ARBA" id="ARBA00022989"/>
    </source>
</evidence>
<keyword evidence="4 5" id="KW-0472">Membrane</keyword>
<comment type="caution">
    <text evidence="7">The sequence shown here is derived from an EMBL/GenBank/DDBJ whole genome shotgun (WGS) entry which is preliminary data.</text>
</comment>
<keyword evidence="3 5" id="KW-1133">Transmembrane helix</keyword>
<evidence type="ECO:0000313" key="8">
    <source>
        <dbReference type="Proteomes" id="UP001595457"/>
    </source>
</evidence>
<evidence type="ECO:0000256" key="5">
    <source>
        <dbReference type="SAM" id="Phobius"/>
    </source>
</evidence>
<feature type="transmembrane region" description="Helical" evidence="5">
    <location>
        <begin position="241"/>
        <end position="258"/>
    </location>
</feature>
<feature type="transmembrane region" description="Helical" evidence="5">
    <location>
        <begin position="288"/>
        <end position="305"/>
    </location>
</feature>
<reference evidence="8" key="1">
    <citation type="journal article" date="2019" name="Int. J. Syst. Evol. Microbiol.">
        <title>The Global Catalogue of Microorganisms (GCM) 10K type strain sequencing project: providing services to taxonomists for standard genome sequencing and annotation.</title>
        <authorList>
            <consortium name="The Broad Institute Genomics Platform"/>
            <consortium name="The Broad Institute Genome Sequencing Center for Infectious Disease"/>
            <person name="Wu L."/>
            <person name="Ma J."/>
        </authorList>
    </citation>
    <scope>NUCLEOTIDE SEQUENCE [LARGE SCALE GENOMIC DNA]</scope>
    <source>
        <strain evidence="8">KCTC 62195</strain>
    </source>
</reference>